<sequence length="685" mass="79728">MARTSKSYGREQNLKRLDLGQCSSLIKTPNFTEIPNLEFLDLSNCASLSQIHQSIGVLKRLEELNLQNCTRLKSHPDFTGISNIRFLNLSNCASLSHVNSSILVLKQLQELDLGFCISLKSLPLDMTSLKSLEVLTLSMCKEIEKFPKIVGITSLKVLRWGHTLPEDFPPFSSLSNLYDLSFSGCSRLEEFPDLSVLKHVSWFHAHYTAITKLPSPNLLPKKFRAIQVIGHNHLPAESGQSCFNGCGLLEERSHPFRVSFLWFNYSPEVVYSYYISHGGKQINVERYFLEGLCVNYDSEHSGYVLYFGLGELDRTWSPFPKMISKDGRDIFDFLMIGASLATSGISEWFNNTTTTCSSVTLQDCLRYEEGRSTRRLEVVDTIDFTFPMDHSKLKDNRKLKGCSLFFVFEFHGPAWDSQSFHGVKDDGIPTEPLFLWAPEVPGVGPIEYWAFVPTRKREYCAYYFPSKERECEISLEEFEDLLVDVKDCRVRLVYEDDASQFYSTVAPHGLHSQYYEQSRGTARDEEMDSDEHLYSFSVLESDFIGTLVLLYNEWHYEQFDFYQHQLVKARDEIEAMRAAREKDLQEFAKKQAEMEATLRDHREEQRVEQERIRLEQEERMKREQERMRVEHEEHMQQEQERMRKEQERLRAEISKELEKKMSSVMEKKMSDMSKRLFSQFGGSKR</sequence>
<evidence type="ECO:0000256" key="1">
    <source>
        <dbReference type="SAM" id="MobiDB-lite"/>
    </source>
</evidence>
<dbReference type="Gene3D" id="3.80.10.10">
    <property type="entry name" value="Ribonuclease Inhibitor"/>
    <property type="match status" value="1"/>
</dbReference>
<dbReference type="EMBL" id="RXIC02000019">
    <property type="protein sequence ID" value="KAB1227783.1"/>
    <property type="molecule type" value="Genomic_DNA"/>
</dbReference>
<evidence type="ECO:0000313" key="2">
    <source>
        <dbReference type="EMBL" id="KAB1227783.1"/>
    </source>
</evidence>
<dbReference type="InterPro" id="IPR032675">
    <property type="entry name" value="LRR_dom_sf"/>
</dbReference>
<evidence type="ECO:0000313" key="3">
    <source>
        <dbReference type="Proteomes" id="UP000516437"/>
    </source>
</evidence>
<feature type="region of interest" description="Disordered" evidence="1">
    <location>
        <begin position="618"/>
        <end position="647"/>
    </location>
</feature>
<proteinExistence type="predicted"/>
<feature type="region of interest" description="Disordered" evidence="1">
    <location>
        <begin position="662"/>
        <end position="685"/>
    </location>
</feature>
<keyword evidence="3" id="KW-1185">Reference proteome</keyword>
<accession>A0A6A1WSY5</accession>
<dbReference type="Proteomes" id="UP000516437">
    <property type="component" value="Chromosome 1"/>
</dbReference>
<dbReference type="PANTHER" id="PTHR47186">
    <property type="entry name" value="LEUCINE-RICH REPEAT-CONTAINING PROTEIN 57"/>
    <property type="match status" value="1"/>
</dbReference>
<dbReference type="OrthoDB" id="1433542at2759"/>
<comment type="caution">
    <text evidence="2">The sequence shown here is derived from an EMBL/GenBank/DDBJ whole genome shotgun (WGS) entry which is preliminary data.</text>
</comment>
<name>A0A6A1WSY5_9ROSI</name>
<dbReference type="PANTHER" id="PTHR47186:SF61">
    <property type="entry name" value="LEUCINE-RICH REPEAT-CONTAINING PROTEIN 57-RELATED"/>
    <property type="match status" value="1"/>
</dbReference>
<organism evidence="2 3">
    <name type="scientific">Morella rubra</name>
    <name type="common">Chinese bayberry</name>
    <dbReference type="NCBI Taxonomy" id="262757"/>
    <lineage>
        <taxon>Eukaryota</taxon>
        <taxon>Viridiplantae</taxon>
        <taxon>Streptophyta</taxon>
        <taxon>Embryophyta</taxon>
        <taxon>Tracheophyta</taxon>
        <taxon>Spermatophyta</taxon>
        <taxon>Magnoliopsida</taxon>
        <taxon>eudicotyledons</taxon>
        <taxon>Gunneridae</taxon>
        <taxon>Pentapetalae</taxon>
        <taxon>rosids</taxon>
        <taxon>fabids</taxon>
        <taxon>Fagales</taxon>
        <taxon>Myricaceae</taxon>
        <taxon>Morella</taxon>
    </lineage>
</organism>
<reference evidence="2 3" key="1">
    <citation type="journal article" date="2019" name="Plant Biotechnol. J.">
        <title>The red bayberry genome and genetic basis of sex determination.</title>
        <authorList>
            <person name="Jia H.M."/>
            <person name="Jia H.J."/>
            <person name="Cai Q.L."/>
            <person name="Wang Y."/>
            <person name="Zhao H.B."/>
            <person name="Yang W.F."/>
            <person name="Wang G.Y."/>
            <person name="Li Y.H."/>
            <person name="Zhan D.L."/>
            <person name="Shen Y.T."/>
            <person name="Niu Q.F."/>
            <person name="Chang L."/>
            <person name="Qiu J."/>
            <person name="Zhao L."/>
            <person name="Xie H.B."/>
            <person name="Fu W.Y."/>
            <person name="Jin J."/>
            <person name="Li X.W."/>
            <person name="Jiao Y."/>
            <person name="Zhou C.C."/>
            <person name="Tu T."/>
            <person name="Chai C.Y."/>
            <person name="Gao J.L."/>
            <person name="Fan L.J."/>
            <person name="van de Weg E."/>
            <person name="Wang J.Y."/>
            <person name="Gao Z.S."/>
        </authorList>
    </citation>
    <scope>NUCLEOTIDE SEQUENCE [LARGE SCALE GENOMIC DNA]</scope>
    <source>
        <tissue evidence="2">Leaves</tissue>
    </source>
</reference>
<dbReference type="AlphaFoldDB" id="A0A6A1WSY5"/>
<dbReference type="SUPFAM" id="SSF52058">
    <property type="entry name" value="L domain-like"/>
    <property type="match status" value="1"/>
</dbReference>
<gene>
    <name evidence="2" type="ORF">CJ030_MR1G004493</name>
</gene>
<protein>
    <submittedName>
        <fullName evidence="2">Protein SUPPRESSOR OF npr1-1, CONSTITUTIVE 1</fullName>
    </submittedName>
</protein>
<feature type="compositionally biased region" description="Basic and acidic residues" evidence="1">
    <location>
        <begin position="662"/>
        <end position="674"/>
    </location>
</feature>